<feature type="region of interest" description="Disordered" evidence="4">
    <location>
        <begin position="148"/>
        <end position="176"/>
    </location>
</feature>
<keyword evidence="5" id="KW-0812">Transmembrane</keyword>
<dbReference type="GO" id="GO:0071038">
    <property type="term" value="P:TRAMP-dependent tRNA surveillance pathway"/>
    <property type="evidence" value="ECO:0007669"/>
    <property type="project" value="TreeGrafter"/>
</dbReference>
<feature type="compositionally biased region" description="Basic and acidic residues" evidence="4">
    <location>
        <begin position="544"/>
        <end position="556"/>
    </location>
</feature>
<feature type="region of interest" description="Disordered" evidence="4">
    <location>
        <begin position="615"/>
        <end position="688"/>
    </location>
</feature>
<dbReference type="InterPro" id="IPR051644">
    <property type="entry name" value="TRAMP_AT-DNA-binding"/>
</dbReference>
<feature type="region of interest" description="Disordered" evidence="4">
    <location>
        <begin position="700"/>
        <end position="729"/>
    </location>
</feature>
<keyword evidence="2" id="KW-0677">Repeat</keyword>
<dbReference type="Proteomes" id="UP000807504">
    <property type="component" value="Unassembled WGS sequence"/>
</dbReference>
<evidence type="ECO:0000256" key="1">
    <source>
        <dbReference type="ARBA" id="ARBA00004123"/>
    </source>
</evidence>
<comment type="caution">
    <text evidence="7">The sequence shown here is derived from an EMBL/GenBank/DDBJ whole genome shotgun (WGS) entry which is preliminary data.</text>
</comment>
<reference evidence="7" key="2">
    <citation type="submission" date="2020-06" db="EMBL/GenBank/DDBJ databases">
        <authorList>
            <person name="Sheffer M."/>
        </authorList>
    </citation>
    <scope>NUCLEOTIDE SEQUENCE</scope>
</reference>
<dbReference type="GO" id="GO:0071031">
    <property type="term" value="P:nuclear mRNA surveillance of mRNA 3'-end processing"/>
    <property type="evidence" value="ECO:0007669"/>
    <property type="project" value="TreeGrafter"/>
</dbReference>
<evidence type="ECO:0000256" key="3">
    <source>
        <dbReference type="ARBA" id="ARBA00023242"/>
    </source>
</evidence>
<feature type="compositionally biased region" description="Polar residues" evidence="4">
    <location>
        <begin position="615"/>
        <end position="635"/>
    </location>
</feature>
<evidence type="ECO:0000256" key="5">
    <source>
        <dbReference type="SAM" id="Phobius"/>
    </source>
</evidence>
<evidence type="ECO:0000256" key="6">
    <source>
        <dbReference type="SAM" id="SignalP"/>
    </source>
</evidence>
<comment type="subcellular location">
    <subcellularLocation>
        <location evidence="1">Nucleus</location>
    </subcellularLocation>
</comment>
<protein>
    <submittedName>
        <fullName evidence="7">Uncharacterized protein</fullName>
    </submittedName>
</protein>
<gene>
    <name evidence="7" type="ORF">HNY73_000602</name>
</gene>
<sequence>MWICGVVVVAVLVATSGNANAMEFEQFMSSLARSDNGDDKAEEPPKPNDKEIVQFMKRSGLLEDSNIQNSRYNQELLAALHALQRQRSIPVYPTDNAKPETLVTTEVKKPRETSSTRLYQNYQKSLAKDSSSVQQSQQPNYAALQSLNQQQSYSPLSSDSSVLSQPRSAAPSQSVPEATNSLLYALNQQASSSDNDKGAMKDDRQGHYAYDTYDAGYDGNILHSRNPSGYEAESYGHQPRGGIGIKLPIPQLSIKFDPLGLLKLLLKAIPRPLFNLNGRIFLGLELGKGIGLGKGGSYGGHSGGGKRSSNVRPTVSLQTLLNASSIKTAPQVYRSRDTKAFFSPIVDSDVPSGKSNRKMKIIIAIGIALPIVAAIIGVVAWAVNVEPHEEDIFQILEDRHDLSYTRHPGSYTEEDRDFARADRRQNVHQNNFDDNPEKDPLYIVHFVPSPKPKVEVSTPGPDTASTVSSEVLQKILSASKGAKPGTPQFVVFAPVPGEEENKGDGNDLTGLGASGLNFLSRPPTANAELDYDYEEELRKYEELLNSKDDVNQKDSSRLGTTTEDTKYQNKIQKESFQVVTKNYSSGNVFQNVQQPQKPRSAGSNIGLHLNEFSHQPIQRQSQPQKVPQTYSQNPQPVYPEATQSNYPQQSNQNYNQADNYPQQSYNQQQPRQSYNQADNSQTPLESGFNQFTQNYNQMQSNYQQPQQQVSDHQAQNAYQGQQQPTAVDRSGQYEPLGISLSLGGGHGHGHGAKGLLGGGYSPLGIISSILSPVIKKPRVNLNGKLMFGVMLENGVKFGDDKTHHHGYGKK</sequence>
<evidence type="ECO:0000313" key="7">
    <source>
        <dbReference type="EMBL" id="KAF8796190.1"/>
    </source>
</evidence>
<keyword evidence="6" id="KW-0732">Signal</keyword>
<dbReference type="PANTHER" id="PTHR46543">
    <property type="entry name" value="ZINC FINGER CCHC DOMAIN-CONTAINING PROTEIN 7"/>
    <property type="match status" value="1"/>
</dbReference>
<dbReference type="EMBL" id="JABXBU010000001">
    <property type="protein sequence ID" value="KAF8796190.1"/>
    <property type="molecule type" value="Genomic_DNA"/>
</dbReference>
<dbReference type="GO" id="GO:0071036">
    <property type="term" value="P:nuclear polyadenylation-dependent snoRNA catabolic process"/>
    <property type="evidence" value="ECO:0007669"/>
    <property type="project" value="TreeGrafter"/>
</dbReference>
<dbReference type="GO" id="GO:0071039">
    <property type="term" value="P:nuclear polyadenylation-dependent CUT catabolic process"/>
    <property type="evidence" value="ECO:0007669"/>
    <property type="project" value="TreeGrafter"/>
</dbReference>
<keyword evidence="8" id="KW-1185">Reference proteome</keyword>
<dbReference type="GO" id="GO:0071035">
    <property type="term" value="P:nuclear polyadenylation-dependent rRNA catabolic process"/>
    <property type="evidence" value="ECO:0007669"/>
    <property type="project" value="TreeGrafter"/>
</dbReference>
<name>A0A8T0G2D3_ARGBR</name>
<accession>A0A8T0G2D3</accession>
<feature type="chain" id="PRO_5035816850" evidence="6">
    <location>
        <begin position="22"/>
        <end position="810"/>
    </location>
</feature>
<feature type="transmembrane region" description="Helical" evidence="5">
    <location>
        <begin position="361"/>
        <end position="383"/>
    </location>
</feature>
<dbReference type="AlphaFoldDB" id="A0A8T0G2D3"/>
<proteinExistence type="predicted"/>
<feature type="signal peptide" evidence="6">
    <location>
        <begin position="1"/>
        <end position="21"/>
    </location>
</feature>
<dbReference type="GO" id="GO:0071037">
    <property type="term" value="P:nuclear polyadenylation-dependent snRNA catabolic process"/>
    <property type="evidence" value="ECO:0007669"/>
    <property type="project" value="TreeGrafter"/>
</dbReference>
<feature type="compositionally biased region" description="Low complexity" evidence="4">
    <location>
        <begin position="149"/>
        <end position="168"/>
    </location>
</feature>
<evidence type="ECO:0000313" key="8">
    <source>
        <dbReference type="Proteomes" id="UP000807504"/>
    </source>
</evidence>
<dbReference type="GO" id="GO:0031499">
    <property type="term" value="C:TRAMP complex"/>
    <property type="evidence" value="ECO:0007669"/>
    <property type="project" value="TreeGrafter"/>
</dbReference>
<organism evidence="7 8">
    <name type="scientific">Argiope bruennichi</name>
    <name type="common">Wasp spider</name>
    <name type="synonym">Aranea bruennichi</name>
    <dbReference type="NCBI Taxonomy" id="94029"/>
    <lineage>
        <taxon>Eukaryota</taxon>
        <taxon>Metazoa</taxon>
        <taxon>Ecdysozoa</taxon>
        <taxon>Arthropoda</taxon>
        <taxon>Chelicerata</taxon>
        <taxon>Arachnida</taxon>
        <taxon>Araneae</taxon>
        <taxon>Araneomorphae</taxon>
        <taxon>Entelegynae</taxon>
        <taxon>Araneoidea</taxon>
        <taxon>Araneidae</taxon>
        <taxon>Argiope</taxon>
    </lineage>
</organism>
<keyword evidence="3" id="KW-0539">Nucleus</keyword>
<feature type="compositionally biased region" description="Low complexity" evidence="4">
    <location>
        <begin position="700"/>
        <end position="726"/>
    </location>
</feature>
<feature type="region of interest" description="Disordered" evidence="4">
    <location>
        <begin position="544"/>
        <end position="566"/>
    </location>
</feature>
<dbReference type="PANTHER" id="PTHR46543:SF2">
    <property type="entry name" value="AGAP013096-PA"/>
    <property type="match status" value="1"/>
</dbReference>
<reference evidence="7" key="1">
    <citation type="journal article" date="2020" name="bioRxiv">
        <title>Chromosome-level reference genome of the European wasp spider Argiope bruennichi: a resource for studies on range expansion and evolutionary adaptation.</title>
        <authorList>
            <person name="Sheffer M.M."/>
            <person name="Hoppe A."/>
            <person name="Krehenwinkel H."/>
            <person name="Uhl G."/>
            <person name="Kuss A.W."/>
            <person name="Jensen L."/>
            <person name="Jensen C."/>
            <person name="Gillespie R.G."/>
            <person name="Hoff K.J."/>
            <person name="Prost S."/>
        </authorList>
    </citation>
    <scope>NUCLEOTIDE SEQUENCE</scope>
</reference>
<feature type="compositionally biased region" description="Polar residues" evidence="4">
    <location>
        <begin position="677"/>
        <end position="688"/>
    </location>
</feature>
<evidence type="ECO:0000256" key="2">
    <source>
        <dbReference type="ARBA" id="ARBA00022737"/>
    </source>
</evidence>
<keyword evidence="5" id="KW-0472">Membrane</keyword>
<feature type="compositionally biased region" description="Low complexity" evidence="4">
    <location>
        <begin position="643"/>
        <end position="676"/>
    </location>
</feature>
<dbReference type="GO" id="GO:0003723">
    <property type="term" value="F:RNA binding"/>
    <property type="evidence" value="ECO:0007669"/>
    <property type="project" value="TreeGrafter"/>
</dbReference>
<keyword evidence="5" id="KW-1133">Transmembrane helix</keyword>
<evidence type="ECO:0000256" key="4">
    <source>
        <dbReference type="SAM" id="MobiDB-lite"/>
    </source>
</evidence>